<accession>A0A918VVY4</accession>
<dbReference type="InterPro" id="IPR005530">
    <property type="entry name" value="SPW"/>
</dbReference>
<evidence type="ECO:0000259" key="2">
    <source>
        <dbReference type="Pfam" id="PF03779"/>
    </source>
</evidence>
<keyword evidence="1" id="KW-0472">Membrane</keyword>
<comment type="caution">
    <text evidence="3">The sequence shown here is derived from an EMBL/GenBank/DDBJ whole genome shotgun (WGS) entry which is preliminary data.</text>
</comment>
<feature type="domain" description="SPW repeat-containing integral membrane" evidence="2">
    <location>
        <begin position="9"/>
        <end position="108"/>
    </location>
</feature>
<dbReference type="Pfam" id="PF03779">
    <property type="entry name" value="SPW"/>
    <property type="match status" value="1"/>
</dbReference>
<evidence type="ECO:0000313" key="4">
    <source>
        <dbReference type="Proteomes" id="UP000610456"/>
    </source>
</evidence>
<keyword evidence="1" id="KW-0812">Transmembrane</keyword>
<proteinExistence type="predicted"/>
<feature type="transmembrane region" description="Helical" evidence="1">
    <location>
        <begin position="36"/>
        <end position="55"/>
    </location>
</feature>
<dbReference type="EMBL" id="BMXB01000001">
    <property type="protein sequence ID" value="GHA28016.1"/>
    <property type="molecule type" value="Genomic_DNA"/>
</dbReference>
<feature type="transmembrane region" description="Helical" evidence="1">
    <location>
        <begin position="12"/>
        <end position="30"/>
    </location>
</feature>
<reference evidence="3" key="2">
    <citation type="submission" date="2020-09" db="EMBL/GenBank/DDBJ databases">
        <authorList>
            <person name="Sun Q."/>
            <person name="Kim S."/>
        </authorList>
    </citation>
    <scope>NUCLEOTIDE SEQUENCE</scope>
    <source>
        <strain evidence="3">KCTC 12719</strain>
    </source>
</reference>
<evidence type="ECO:0000313" key="3">
    <source>
        <dbReference type="EMBL" id="GHA28016.1"/>
    </source>
</evidence>
<gene>
    <name evidence="3" type="ORF">GCM10007103_06890</name>
</gene>
<name>A0A918VVY4_9FLAO</name>
<evidence type="ECO:0000256" key="1">
    <source>
        <dbReference type="SAM" id="Phobius"/>
    </source>
</evidence>
<feature type="transmembrane region" description="Helical" evidence="1">
    <location>
        <begin position="67"/>
        <end position="86"/>
    </location>
</feature>
<dbReference type="AlphaFoldDB" id="A0A918VVY4"/>
<protein>
    <recommendedName>
        <fullName evidence="2">SPW repeat-containing integral membrane domain-containing protein</fullName>
    </recommendedName>
</protein>
<sequence>MRFINTRVHGMIDYLMGILLIVAPWLFGFADGSAAQWVPIILGLSALLYSFITDYELGLLKILSMKVHLTIDLLSGFFLAASPWIFGFADEVYLPHLILGLAEIVASLMTKQHPEGRETSVT</sequence>
<dbReference type="Proteomes" id="UP000610456">
    <property type="component" value="Unassembled WGS sequence"/>
</dbReference>
<reference evidence="3" key="1">
    <citation type="journal article" date="2014" name="Int. J. Syst. Evol. Microbiol.">
        <title>Complete genome sequence of Corynebacterium casei LMG S-19264T (=DSM 44701T), isolated from a smear-ripened cheese.</title>
        <authorList>
            <consortium name="US DOE Joint Genome Institute (JGI-PGF)"/>
            <person name="Walter F."/>
            <person name="Albersmeier A."/>
            <person name="Kalinowski J."/>
            <person name="Ruckert C."/>
        </authorList>
    </citation>
    <scope>NUCLEOTIDE SEQUENCE</scope>
    <source>
        <strain evidence="3">KCTC 12719</strain>
    </source>
</reference>
<keyword evidence="4" id="KW-1185">Reference proteome</keyword>
<organism evidence="3 4">
    <name type="scientific">Salinimicrobium marinum</name>
    <dbReference type="NCBI Taxonomy" id="680283"/>
    <lineage>
        <taxon>Bacteria</taxon>
        <taxon>Pseudomonadati</taxon>
        <taxon>Bacteroidota</taxon>
        <taxon>Flavobacteriia</taxon>
        <taxon>Flavobacteriales</taxon>
        <taxon>Flavobacteriaceae</taxon>
        <taxon>Salinimicrobium</taxon>
    </lineage>
</organism>
<dbReference type="RefSeq" id="WP_189603292.1">
    <property type="nucleotide sequence ID" value="NZ_BMXB01000001.1"/>
</dbReference>
<keyword evidence="1" id="KW-1133">Transmembrane helix</keyword>